<reference evidence="3" key="1">
    <citation type="submission" date="2025-08" db="UniProtKB">
        <authorList>
            <consortium name="RefSeq"/>
        </authorList>
    </citation>
    <scope>IDENTIFICATION</scope>
    <source>
        <tissue evidence="3">Whole body</tissue>
    </source>
</reference>
<proteinExistence type="predicted"/>
<keyword evidence="1" id="KW-0812">Transmembrane</keyword>
<evidence type="ECO:0000313" key="2">
    <source>
        <dbReference type="Proteomes" id="UP000694846"/>
    </source>
</evidence>
<dbReference type="OrthoDB" id="5947373at2759"/>
<dbReference type="InterPro" id="IPR008983">
    <property type="entry name" value="Tumour_necrosis_fac-like_dom"/>
</dbReference>
<dbReference type="AlphaFoldDB" id="A0A8B8GF99"/>
<keyword evidence="1" id="KW-0472">Membrane</keyword>
<protein>
    <submittedName>
        <fullName evidence="3">Uncharacterized protein LOC112691561 isoform X1</fullName>
    </submittedName>
</protein>
<sequence>MGIQIKEKMNNKNYWKKKDIIVIFINFTVLFLVVYIYYVVDELRTLFSKEKLCVLKPSSMRTLTDDNIDELYFDKFKSANQYVKSRHTRSSDSVKFQHSSLFFLAQPNTDFEQNGSILGPWILSNKSVSVDNHPIKLTSRRTLLEIVDEGFYLLYIQVYYLSSSKRNSFAITKITSDVNETLSVCSAMGVYGTEISCFTSLMEHFKTGDSILIRLREMSLNINLSRRVSHTYLGLVKLL</sequence>
<dbReference type="Gene3D" id="2.60.120.40">
    <property type="match status" value="1"/>
</dbReference>
<gene>
    <name evidence="3" type="primary">LOC112691561</name>
</gene>
<dbReference type="SUPFAM" id="SSF49842">
    <property type="entry name" value="TNF-like"/>
    <property type="match status" value="1"/>
</dbReference>
<name>A0A8B8GF99_9HEMI</name>
<dbReference type="RefSeq" id="XP_025421633.1">
    <property type="nucleotide sequence ID" value="XM_025565848.1"/>
</dbReference>
<keyword evidence="1" id="KW-1133">Transmembrane helix</keyword>
<organism evidence="2 3">
    <name type="scientific">Sipha flava</name>
    <name type="common">yellow sugarcane aphid</name>
    <dbReference type="NCBI Taxonomy" id="143950"/>
    <lineage>
        <taxon>Eukaryota</taxon>
        <taxon>Metazoa</taxon>
        <taxon>Ecdysozoa</taxon>
        <taxon>Arthropoda</taxon>
        <taxon>Hexapoda</taxon>
        <taxon>Insecta</taxon>
        <taxon>Pterygota</taxon>
        <taxon>Neoptera</taxon>
        <taxon>Paraneoptera</taxon>
        <taxon>Hemiptera</taxon>
        <taxon>Sternorrhyncha</taxon>
        <taxon>Aphidomorpha</taxon>
        <taxon>Aphidoidea</taxon>
        <taxon>Aphididae</taxon>
        <taxon>Sipha</taxon>
    </lineage>
</organism>
<evidence type="ECO:0000313" key="3">
    <source>
        <dbReference type="RefSeq" id="XP_025421633.1"/>
    </source>
</evidence>
<dbReference type="GeneID" id="112691561"/>
<keyword evidence="2" id="KW-1185">Reference proteome</keyword>
<evidence type="ECO:0000256" key="1">
    <source>
        <dbReference type="SAM" id="Phobius"/>
    </source>
</evidence>
<dbReference type="Proteomes" id="UP000694846">
    <property type="component" value="Unplaced"/>
</dbReference>
<feature type="transmembrane region" description="Helical" evidence="1">
    <location>
        <begin position="20"/>
        <end position="40"/>
    </location>
</feature>
<accession>A0A8B8GF99</accession>